<dbReference type="GO" id="GO:0008270">
    <property type="term" value="F:zinc ion binding"/>
    <property type="evidence" value="ECO:0007669"/>
    <property type="project" value="InterPro"/>
</dbReference>
<name>A0A8U8B298_GEOPR</name>
<dbReference type="GO" id="GO:0003676">
    <property type="term" value="F:nucleic acid binding"/>
    <property type="evidence" value="ECO:0007669"/>
    <property type="project" value="InterPro"/>
</dbReference>
<dbReference type="SMART" id="SM00343">
    <property type="entry name" value="ZnF_C2HC"/>
    <property type="match status" value="2"/>
</dbReference>
<keyword evidence="2" id="KW-1185">Reference proteome</keyword>
<organism evidence="1 2">
    <name type="scientific">Geospiza parvula</name>
    <name type="common">Small tree-finch</name>
    <name type="synonym">Camarhynchus parvulus</name>
    <dbReference type="NCBI Taxonomy" id="87175"/>
    <lineage>
        <taxon>Eukaryota</taxon>
        <taxon>Metazoa</taxon>
        <taxon>Chordata</taxon>
        <taxon>Craniata</taxon>
        <taxon>Vertebrata</taxon>
        <taxon>Euteleostomi</taxon>
        <taxon>Archelosauria</taxon>
        <taxon>Archosauria</taxon>
        <taxon>Dinosauria</taxon>
        <taxon>Saurischia</taxon>
        <taxon>Theropoda</taxon>
        <taxon>Coelurosauria</taxon>
        <taxon>Aves</taxon>
        <taxon>Neognathae</taxon>
        <taxon>Neoaves</taxon>
        <taxon>Telluraves</taxon>
        <taxon>Australaves</taxon>
        <taxon>Passeriformes</taxon>
        <taxon>Thraupidae</taxon>
        <taxon>Camarhynchus</taxon>
    </lineage>
</organism>
<reference evidence="1" key="3">
    <citation type="submission" date="2025-09" db="UniProtKB">
        <authorList>
            <consortium name="Ensembl"/>
        </authorList>
    </citation>
    <scope>IDENTIFICATION</scope>
</reference>
<proteinExistence type="predicted"/>
<protein>
    <submittedName>
        <fullName evidence="1">Uncharacterized protein</fullName>
    </submittedName>
</protein>
<dbReference type="Proteomes" id="UP000694382">
    <property type="component" value="Chromosome 2"/>
</dbReference>
<accession>A0A8U8B298</accession>
<dbReference type="PROSITE" id="PS50158">
    <property type="entry name" value="ZF_CCHC"/>
    <property type="match status" value="2"/>
</dbReference>
<dbReference type="SUPFAM" id="SSF57756">
    <property type="entry name" value="Retrovirus zinc finger-like domains"/>
    <property type="match status" value="1"/>
</dbReference>
<dbReference type="InterPro" id="IPR001878">
    <property type="entry name" value="Znf_CCHC"/>
</dbReference>
<reference evidence="1" key="1">
    <citation type="submission" date="2020-02" db="EMBL/GenBank/DDBJ databases">
        <authorList>
            <person name="Enbody D E."/>
            <person name="Pettersson E M."/>
        </authorList>
    </citation>
    <scope>NUCLEOTIDE SEQUENCE [LARGE SCALE GENOMIC DNA]</scope>
</reference>
<dbReference type="PROSITE" id="PS51257">
    <property type="entry name" value="PROKAR_LIPOPROTEIN"/>
    <property type="match status" value="1"/>
</dbReference>
<reference evidence="1" key="2">
    <citation type="submission" date="2025-08" db="UniProtKB">
        <authorList>
            <consortium name="Ensembl"/>
        </authorList>
    </citation>
    <scope>IDENTIFICATION</scope>
</reference>
<dbReference type="Ensembl" id="ENSCPVT00000026253.1">
    <property type="protein sequence ID" value="ENSCPVP00000026072.1"/>
    <property type="gene ID" value="ENSCPVG00000018390.1"/>
</dbReference>
<dbReference type="Pfam" id="PF00098">
    <property type="entry name" value="zf-CCHC"/>
    <property type="match status" value="2"/>
</dbReference>
<dbReference type="InterPro" id="IPR036875">
    <property type="entry name" value="Znf_CCHC_sf"/>
</dbReference>
<dbReference type="Gene3D" id="4.10.60.10">
    <property type="entry name" value="Zinc finger, CCHC-type"/>
    <property type="match status" value="1"/>
</dbReference>
<dbReference type="PANTHER" id="PTHR40389:SF3">
    <property type="entry name" value="IGE-BINDING PROTEIN"/>
    <property type="match status" value="1"/>
</dbReference>
<evidence type="ECO:0000313" key="2">
    <source>
        <dbReference type="Proteomes" id="UP000694382"/>
    </source>
</evidence>
<sequence>MVDHKTGGDAMACFKCGQSGHVAAGCPQPARFTLAAPLFQQRPRRVCWSCGKRGHLARDCRSRPQGNGKGRGILLP</sequence>
<dbReference type="AlphaFoldDB" id="A0A8U8B298"/>
<evidence type="ECO:0000313" key="1">
    <source>
        <dbReference type="Ensembl" id="ENSCPVP00000026072.1"/>
    </source>
</evidence>
<dbReference type="PANTHER" id="PTHR40389">
    <property type="entry name" value="ENDOGENOUS RETROVIRUS GROUP K MEMBER 24 GAG POLYPROTEIN-RELATED"/>
    <property type="match status" value="1"/>
</dbReference>
<dbReference type="InterPro" id="IPR050195">
    <property type="entry name" value="Primate_lentivir_Gag_pol-like"/>
</dbReference>